<evidence type="ECO:0000313" key="10">
    <source>
        <dbReference type="Proteomes" id="UP000008957"/>
    </source>
</evidence>
<evidence type="ECO:0000256" key="4">
    <source>
        <dbReference type="ARBA" id="ARBA00022884"/>
    </source>
</evidence>
<dbReference type="InterPro" id="IPR009019">
    <property type="entry name" value="KH_sf_prok-type"/>
</dbReference>
<dbReference type="KEGG" id="sbr:SY1_23060"/>
<dbReference type="GO" id="GO:0031564">
    <property type="term" value="P:transcription antitermination"/>
    <property type="evidence" value="ECO:0007669"/>
    <property type="project" value="UniProtKB-UniRule"/>
</dbReference>
<evidence type="ECO:0000256" key="6">
    <source>
        <dbReference type="ARBA" id="ARBA00023163"/>
    </source>
</evidence>
<dbReference type="AlphaFoldDB" id="A0AB94IZ22"/>
<proteinExistence type="inferred from homology"/>
<dbReference type="RefSeq" id="WP_015557124.1">
    <property type="nucleotide sequence ID" value="NC_021038.1"/>
</dbReference>
<dbReference type="Gene3D" id="3.30.1480.10">
    <property type="entry name" value="NusA, N-terminal domain"/>
    <property type="match status" value="1"/>
</dbReference>
<dbReference type="SMART" id="SM00316">
    <property type="entry name" value="S1"/>
    <property type="match status" value="1"/>
</dbReference>
<evidence type="ECO:0000256" key="7">
    <source>
        <dbReference type="HAMAP-Rule" id="MF_00945"/>
    </source>
</evidence>
<dbReference type="FunFam" id="3.30.300.20:FF:000005">
    <property type="entry name" value="Transcription termination/antitermination protein NusA"/>
    <property type="match status" value="1"/>
</dbReference>
<evidence type="ECO:0000313" key="9">
    <source>
        <dbReference type="EMBL" id="CBL28978.1"/>
    </source>
</evidence>
<dbReference type="PANTHER" id="PTHR22648">
    <property type="entry name" value="TRANSCRIPTION TERMINATION FACTOR NUSA"/>
    <property type="match status" value="1"/>
</dbReference>
<dbReference type="GO" id="GO:0006353">
    <property type="term" value="P:DNA-templated transcription termination"/>
    <property type="evidence" value="ECO:0007669"/>
    <property type="project" value="UniProtKB-UniRule"/>
</dbReference>
<dbReference type="PROSITE" id="PS50084">
    <property type="entry name" value="KH_TYPE_1"/>
    <property type="match status" value="1"/>
</dbReference>
<keyword evidence="4 7" id="KW-0694">RNA-binding</keyword>
<evidence type="ECO:0000256" key="1">
    <source>
        <dbReference type="ARBA" id="ARBA00022472"/>
    </source>
</evidence>
<comment type="similarity">
    <text evidence="7">Belongs to the NusA family.</text>
</comment>
<gene>
    <name evidence="7" type="primary">nusA</name>
    <name evidence="9" type="ORF">SY1_23060</name>
</gene>
<dbReference type="HAMAP" id="MF_00945_B">
    <property type="entry name" value="NusA_B"/>
    <property type="match status" value="1"/>
</dbReference>
<dbReference type="Pfam" id="PF00575">
    <property type="entry name" value="S1"/>
    <property type="match status" value="1"/>
</dbReference>
<evidence type="ECO:0000256" key="5">
    <source>
        <dbReference type="ARBA" id="ARBA00023015"/>
    </source>
</evidence>
<dbReference type="GO" id="GO:0003723">
    <property type="term" value="F:RNA binding"/>
    <property type="evidence" value="ECO:0007669"/>
    <property type="project" value="UniProtKB-UniRule"/>
</dbReference>
<feature type="domain" description="S1 motif" evidence="8">
    <location>
        <begin position="138"/>
        <end position="203"/>
    </location>
</feature>
<dbReference type="InterPro" id="IPR015946">
    <property type="entry name" value="KH_dom-like_a/b"/>
</dbReference>
<dbReference type="PANTHER" id="PTHR22648:SF0">
    <property type="entry name" value="TRANSCRIPTION TERMINATION_ANTITERMINATION PROTEIN NUSA"/>
    <property type="match status" value="1"/>
</dbReference>
<dbReference type="CDD" id="cd22529">
    <property type="entry name" value="KH-II_NusA_rpt2"/>
    <property type="match status" value="1"/>
</dbReference>
<keyword evidence="10" id="KW-1185">Reference proteome</keyword>
<reference evidence="10" key="1">
    <citation type="submission" date="2010-03" db="EMBL/GenBank/DDBJ databases">
        <title>The genome sequence of Synergistetes sp. SGP1.</title>
        <authorList>
            <consortium name="metaHIT consortium -- http://www.metahit.eu/"/>
            <person name="Pajon A."/>
            <person name="Turner K."/>
            <person name="Parkhill J."/>
            <person name="Wade W."/>
            <person name="Vartoukian S."/>
        </authorList>
    </citation>
    <scope>NUCLEOTIDE SEQUENCE [LARGE SCALE GENOMIC DNA]</scope>
    <source>
        <strain evidence="10">SGP1</strain>
    </source>
</reference>
<keyword evidence="3 7" id="KW-0889">Transcription antitermination</keyword>
<keyword evidence="6 7" id="KW-0804">Transcription</keyword>
<organism evidence="9 10">
    <name type="scientific">Fretibacterium fastidiosum</name>
    <dbReference type="NCBI Taxonomy" id="651822"/>
    <lineage>
        <taxon>Bacteria</taxon>
        <taxon>Thermotogati</taxon>
        <taxon>Synergistota</taxon>
        <taxon>Synergistia</taxon>
        <taxon>Synergistales</taxon>
        <taxon>Aminobacteriaceae</taxon>
        <taxon>Fretibacterium</taxon>
    </lineage>
</organism>
<comment type="subunit">
    <text evidence="7">Monomer. Binds directly to the core enzyme of the DNA-dependent RNA polymerase and to nascent RNA.</text>
</comment>
<dbReference type="PROSITE" id="PS50126">
    <property type="entry name" value="S1"/>
    <property type="match status" value="1"/>
</dbReference>
<name>A0AB94IZ22_9BACT</name>
<comment type="function">
    <text evidence="7">Participates in both transcription termination and antitermination.</text>
</comment>
<dbReference type="SUPFAM" id="SSF50249">
    <property type="entry name" value="Nucleic acid-binding proteins"/>
    <property type="match status" value="1"/>
</dbReference>
<dbReference type="GO" id="GO:0005829">
    <property type="term" value="C:cytosol"/>
    <property type="evidence" value="ECO:0007669"/>
    <property type="project" value="TreeGrafter"/>
</dbReference>
<evidence type="ECO:0000256" key="3">
    <source>
        <dbReference type="ARBA" id="ARBA00022814"/>
    </source>
</evidence>
<dbReference type="Pfam" id="PF13184">
    <property type="entry name" value="KH_NusA_1st"/>
    <property type="match status" value="1"/>
</dbReference>
<dbReference type="CDD" id="cd04455">
    <property type="entry name" value="S1_NusA"/>
    <property type="match status" value="1"/>
</dbReference>
<dbReference type="InterPro" id="IPR030842">
    <property type="entry name" value="TF_NusA_bacterial"/>
</dbReference>
<dbReference type="Pfam" id="PF08529">
    <property type="entry name" value="NusA_N"/>
    <property type="match status" value="1"/>
</dbReference>
<reference evidence="9 10" key="2">
    <citation type="submission" date="2010-03" db="EMBL/GenBank/DDBJ databases">
        <authorList>
            <person name="Pajon A."/>
        </authorList>
    </citation>
    <scope>NUCLEOTIDE SEQUENCE [LARGE SCALE GENOMIC DNA]</scope>
    <source>
        <strain evidence="9 10">SGP1</strain>
    </source>
</reference>
<dbReference type="InterPro" id="IPR012340">
    <property type="entry name" value="NA-bd_OB-fold"/>
</dbReference>
<keyword evidence="5 7" id="KW-0805">Transcription regulation</keyword>
<protein>
    <recommendedName>
        <fullName evidence="7">Transcription termination/antitermination protein NusA</fullName>
    </recommendedName>
</protein>
<dbReference type="EMBL" id="FP929056">
    <property type="protein sequence ID" value="CBL28978.1"/>
    <property type="molecule type" value="Genomic_DNA"/>
</dbReference>
<dbReference type="Proteomes" id="UP000008957">
    <property type="component" value="Chromosome"/>
</dbReference>
<evidence type="ECO:0000256" key="2">
    <source>
        <dbReference type="ARBA" id="ARBA00022490"/>
    </source>
</evidence>
<dbReference type="InterPro" id="IPR058582">
    <property type="entry name" value="KH_NusA_2nd"/>
</dbReference>
<dbReference type="Pfam" id="PF26594">
    <property type="entry name" value="KH_NusA_2nd"/>
    <property type="match status" value="1"/>
</dbReference>
<dbReference type="InterPro" id="IPR036555">
    <property type="entry name" value="NusA_N_sf"/>
</dbReference>
<dbReference type="SUPFAM" id="SSF69705">
    <property type="entry name" value="Transcription factor NusA, N-terminal domain"/>
    <property type="match status" value="1"/>
</dbReference>
<dbReference type="Gene3D" id="2.40.50.140">
    <property type="entry name" value="Nucleic acid-binding proteins"/>
    <property type="match status" value="1"/>
</dbReference>
<dbReference type="Gene3D" id="3.30.300.20">
    <property type="match status" value="2"/>
</dbReference>
<dbReference type="GO" id="GO:0003700">
    <property type="term" value="F:DNA-binding transcription factor activity"/>
    <property type="evidence" value="ECO:0007669"/>
    <property type="project" value="InterPro"/>
</dbReference>
<dbReference type="FunFam" id="3.30.300.20:FF:000002">
    <property type="entry name" value="Transcription termination/antitermination protein NusA"/>
    <property type="match status" value="1"/>
</dbReference>
<evidence type="ECO:0000259" key="8">
    <source>
        <dbReference type="PROSITE" id="PS50126"/>
    </source>
</evidence>
<keyword evidence="1 7" id="KW-0806">Transcription termination</keyword>
<dbReference type="InterPro" id="IPR025249">
    <property type="entry name" value="TF_NusA_KH_1st"/>
</dbReference>
<dbReference type="SUPFAM" id="SSF54814">
    <property type="entry name" value="Prokaryotic type KH domain (KH-domain type II)"/>
    <property type="match status" value="2"/>
</dbReference>
<dbReference type="NCBIfam" id="TIGR01953">
    <property type="entry name" value="NusA"/>
    <property type="match status" value="1"/>
</dbReference>
<dbReference type="InterPro" id="IPR013735">
    <property type="entry name" value="TF_NusA_N"/>
</dbReference>
<keyword evidence="2 7" id="KW-0963">Cytoplasm</keyword>
<comment type="subcellular location">
    <subcellularLocation>
        <location evidence="7">Cytoplasm</location>
    </subcellularLocation>
</comment>
<dbReference type="CDD" id="cd02134">
    <property type="entry name" value="KH-II_NusA_rpt1"/>
    <property type="match status" value="1"/>
</dbReference>
<sequence length="364" mass="40229">MQLGRDFVQALNQIAEERNLAPELIVSSLEAALISAYKKYQSGDQRVEVHVNTETGDILVEELRTVVEELESPDTEITLGDAKRLGFADASVGDELHLEKDPGHFGRIAAQTARQVIIQRLKDAERQVIYSEFSDKVGEMMTGTIVKAENDQVLARIGERTEAILPRKERIPGEEYVPGQTMKFYVLDVRQMTRGPKIVISRTHPGLLRKLMELEIPEVRDGVIEIRNIVREGGGRAKVSLSTMDQNVDPVGACVGAGGARIKAISQELMGEKVDIIVWSSDPLAYIRNALSPAQVVKVEPVLDQEHAAKAYVEPEQLSLAIGKAGQNVRLAARLTGWKIDINALQAERMPTLQDIFHEVAEAD</sequence>
<accession>A0AB94IZ22</accession>
<dbReference type="InterPro" id="IPR003029">
    <property type="entry name" value="S1_domain"/>
</dbReference>
<dbReference type="InterPro" id="IPR010213">
    <property type="entry name" value="TF_NusA"/>
</dbReference>